<feature type="domain" description="Pyridine nucleotide-disulphide oxidoreductase dimerisation" evidence="7">
    <location>
        <begin position="337"/>
        <end position="451"/>
    </location>
</feature>
<dbReference type="Proteomes" id="UP000469292">
    <property type="component" value="Unassembled WGS sequence"/>
</dbReference>
<evidence type="ECO:0000256" key="4">
    <source>
        <dbReference type="ARBA" id="ARBA00022827"/>
    </source>
</evidence>
<evidence type="ECO:0000313" key="9">
    <source>
        <dbReference type="EMBL" id="NEG70223.1"/>
    </source>
</evidence>
<sequence length="463" mass="47533">MTKGLEGLLAHRGVVVFRGEAALETGASSEASVSGDDPSLDSPAVTLGDGTFADADERPVTVTVTPVAGHDAVETGKSAARMTPVAEAVAAGDMEGAGSDGQGAVRLLDDGTVRLTARDVVVATGSRPRPLDGIGFAGALIDSSQALSLDTMPQSAVIIGSGAVALEFASMWNAAGCDVTMLIRRERVLSHADRRAAMALTRELKRRGVHVVPGVHVTAVDTGVNLGATVHYADADGHAGQVYGEIALVAVGREPNTDEPWFAGRGDDGRSGGAGIALDASGFVVTDPFGRTSLPHVWAVGDITAGPQLAHHAFEQGIVVAEEIAGLAPKPVDERTVPTVIFSNPEFASVGMTLAGARADERYANVDETAMPVMANARMLIAGSNGSCSVVCGELAANPGVRMVLGVHIVAPDASDLIAEAQQIVANRVPLSDAARNIHPHPTFSELLGEALLKADGRPLNTR</sequence>
<dbReference type="InterPro" id="IPR050151">
    <property type="entry name" value="Class-I_Pyr_Nuc-Dis_Oxidored"/>
</dbReference>
<evidence type="ECO:0000259" key="8">
    <source>
        <dbReference type="Pfam" id="PF07992"/>
    </source>
</evidence>
<proteinExistence type="inferred from homology"/>
<comment type="similarity">
    <text evidence="2">Belongs to the class-I pyridine nucleotide-disulfide oxidoreductase family.</text>
</comment>
<reference evidence="9 10" key="1">
    <citation type="submission" date="2019-09" db="EMBL/GenBank/DDBJ databases">
        <title>Phylogenetic characterization of a novel taxon of the genus Bifidobacterium: Bifidobacterium choloepi sp. nov.</title>
        <authorList>
            <person name="Modesto M."/>
            <person name="Satti M."/>
        </authorList>
    </citation>
    <scope>NUCLEOTIDE SEQUENCE [LARGE SCALE GENOMIC DNA]</scope>
    <source>
        <strain evidence="9 10">BRDM6</strain>
    </source>
</reference>
<dbReference type="Gene3D" id="3.30.390.30">
    <property type="match status" value="1"/>
</dbReference>
<keyword evidence="5" id="KW-0520">NAD</keyword>
<dbReference type="InterPro" id="IPR016156">
    <property type="entry name" value="FAD/NAD-linked_Rdtase_dimer_sf"/>
</dbReference>
<keyword evidence="3" id="KW-0285">Flavoprotein</keyword>
<feature type="region of interest" description="Disordered" evidence="6">
    <location>
        <begin position="26"/>
        <end position="52"/>
    </location>
</feature>
<dbReference type="PANTHER" id="PTHR22912:SF217">
    <property type="entry name" value="DIHYDROLIPOYL DEHYDROGENASE"/>
    <property type="match status" value="1"/>
</dbReference>
<comment type="cofactor">
    <cofactor evidence="1">
        <name>FAD</name>
        <dbReference type="ChEBI" id="CHEBI:57692"/>
    </cofactor>
</comment>
<evidence type="ECO:0000256" key="1">
    <source>
        <dbReference type="ARBA" id="ARBA00001974"/>
    </source>
</evidence>
<feature type="domain" description="FAD/NAD(P)-binding" evidence="8">
    <location>
        <begin position="109"/>
        <end position="317"/>
    </location>
</feature>
<gene>
    <name evidence="9" type="ORF">F6S87_06385</name>
</gene>
<dbReference type="InterPro" id="IPR023753">
    <property type="entry name" value="FAD/NAD-binding_dom"/>
</dbReference>
<dbReference type="SUPFAM" id="SSF51905">
    <property type="entry name" value="FAD/NAD(P)-binding domain"/>
    <property type="match status" value="1"/>
</dbReference>
<organism evidence="9 10">
    <name type="scientific">Bifidobacterium choloepi</name>
    <dbReference type="NCBI Taxonomy" id="2614131"/>
    <lineage>
        <taxon>Bacteria</taxon>
        <taxon>Bacillati</taxon>
        <taxon>Actinomycetota</taxon>
        <taxon>Actinomycetes</taxon>
        <taxon>Bifidobacteriales</taxon>
        <taxon>Bifidobacteriaceae</taxon>
        <taxon>Bifidobacterium</taxon>
    </lineage>
</organism>
<dbReference type="InterPro" id="IPR036188">
    <property type="entry name" value="FAD/NAD-bd_sf"/>
</dbReference>
<dbReference type="InterPro" id="IPR004099">
    <property type="entry name" value="Pyr_nucl-diS_OxRdtase_dimer"/>
</dbReference>
<evidence type="ECO:0000259" key="7">
    <source>
        <dbReference type="Pfam" id="PF02852"/>
    </source>
</evidence>
<dbReference type="Pfam" id="PF02852">
    <property type="entry name" value="Pyr_redox_dim"/>
    <property type="match status" value="1"/>
</dbReference>
<name>A0A6I5NIM3_9BIFI</name>
<evidence type="ECO:0000256" key="3">
    <source>
        <dbReference type="ARBA" id="ARBA00022630"/>
    </source>
</evidence>
<evidence type="ECO:0000256" key="6">
    <source>
        <dbReference type="SAM" id="MobiDB-lite"/>
    </source>
</evidence>
<evidence type="ECO:0000313" key="10">
    <source>
        <dbReference type="Proteomes" id="UP000469292"/>
    </source>
</evidence>
<dbReference type="GO" id="GO:0050660">
    <property type="term" value="F:flavin adenine dinucleotide binding"/>
    <property type="evidence" value="ECO:0007669"/>
    <property type="project" value="TreeGrafter"/>
</dbReference>
<dbReference type="Pfam" id="PF07992">
    <property type="entry name" value="Pyr_redox_2"/>
    <property type="match status" value="1"/>
</dbReference>
<accession>A0A6I5NIM3</accession>
<keyword evidence="4" id="KW-0274">FAD</keyword>
<keyword evidence="10" id="KW-1185">Reference proteome</keyword>
<dbReference type="GO" id="GO:0004148">
    <property type="term" value="F:dihydrolipoyl dehydrogenase (NADH) activity"/>
    <property type="evidence" value="ECO:0007669"/>
    <property type="project" value="TreeGrafter"/>
</dbReference>
<dbReference type="PRINTS" id="PR00368">
    <property type="entry name" value="FADPNR"/>
</dbReference>
<evidence type="ECO:0000256" key="2">
    <source>
        <dbReference type="ARBA" id="ARBA00007532"/>
    </source>
</evidence>
<protein>
    <submittedName>
        <fullName evidence="9">Dihydrolipoamide dehydrogenase</fullName>
    </submittedName>
</protein>
<dbReference type="PANTHER" id="PTHR22912">
    <property type="entry name" value="DISULFIDE OXIDOREDUCTASE"/>
    <property type="match status" value="1"/>
</dbReference>
<evidence type="ECO:0000256" key="5">
    <source>
        <dbReference type="ARBA" id="ARBA00023027"/>
    </source>
</evidence>
<dbReference type="Gene3D" id="3.50.50.60">
    <property type="entry name" value="FAD/NAD(P)-binding domain"/>
    <property type="match status" value="2"/>
</dbReference>
<dbReference type="AlphaFoldDB" id="A0A6I5NIM3"/>
<dbReference type="EMBL" id="VYSG01000002">
    <property type="protein sequence ID" value="NEG70223.1"/>
    <property type="molecule type" value="Genomic_DNA"/>
</dbReference>
<dbReference type="GO" id="GO:0006103">
    <property type="term" value="P:2-oxoglutarate metabolic process"/>
    <property type="evidence" value="ECO:0007669"/>
    <property type="project" value="TreeGrafter"/>
</dbReference>
<dbReference type="SUPFAM" id="SSF55424">
    <property type="entry name" value="FAD/NAD-linked reductases, dimerisation (C-terminal) domain"/>
    <property type="match status" value="1"/>
</dbReference>
<dbReference type="PRINTS" id="PR00411">
    <property type="entry name" value="PNDRDTASEI"/>
</dbReference>
<comment type="caution">
    <text evidence="9">The sequence shown here is derived from an EMBL/GenBank/DDBJ whole genome shotgun (WGS) entry which is preliminary data.</text>
</comment>